<evidence type="ECO:0000256" key="2">
    <source>
        <dbReference type="ARBA" id="ARBA00010617"/>
    </source>
</evidence>
<reference evidence="8" key="1">
    <citation type="submission" date="2025-08" db="UniProtKB">
        <authorList>
            <consortium name="Ensembl"/>
        </authorList>
    </citation>
    <scope>IDENTIFICATION</scope>
</reference>
<dbReference type="Proteomes" id="UP000694701">
    <property type="component" value="Unplaced"/>
</dbReference>
<evidence type="ECO:0000313" key="9">
    <source>
        <dbReference type="Proteomes" id="UP000694701"/>
    </source>
</evidence>
<evidence type="ECO:0000256" key="5">
    <source>
        <dbReference type="ARBA" id="ARBA00023002"/>
    </source>
</evidence>
<keyword evidence="4" id="KW-0479">Metal-binding</keyword>
<dbReference type="GO" id="GO:0006704">
    <property type="term" value="P:glucocorticoid biosynthetic process"/>
    <property type="evidence" value="ECO:0007669"/>
    <property type="project" value="TreeGrafter"/>
</dbReference>
<dbReference type="GO" id="GO:0006700">
    <property type="term" value="P:C21-steroid hormone biosynthetic process"/>
    <property type="evidence" value="ECO:0007669"/>
    <property type="project" value="TreeGrafter"/>
</dbReference>
<dbReference type="Pfam" id="PF00067">
    <property type="entry name" value="p450"/>
    <property type="match status" value="1"/>
</dbReference>
<dbReference type="GO" id="GO:0004497">
    <property type="term" value="F:monooxygenase activity"/>
    <property type="evidence" value="ECO:0007669"/>
    <property type="project" value="UniProtKB-KW"/>
</dbReference>
<keyword evidence="5" id="KW-0560">Oxidoreductase</keyword>
<dbReference type="GO" id="GO:0008203">
    <property type="term" value="P:cholesterol metabolic process"/>
    <property type="evidence" value="ECO:0007669"/>
    <property type="project" value="TreeGrafter"/>
</dbReference>
<dbReference type="GO" id="GO:0020037">
    <property type="term" value="F:heme binding"/>
    <property type="evidence" value="ECO:0007669"/>
    <property type="project" value="InterPro"/>
</dbReference>
<dbReference type="PRINTS" id="PR00385">
    <property type="entry name" value="P450"/>
</dbReference>
<dbReference type="InterPro" id="IPR050479">
    <property type="entry name" value="CYP11_CYP27_families"/>
</dbReference>
<protein>
    <submittedName>
        <fullName evidence="8">Uncharacterized protein</fullName>
    </submittedName>
</protein>
<dbReference type="SUPFAM" id="SSF48264">
    <property type="entry name" value="Cytochrome P450"/>
    <property type="match status" value="1"/>
</dbReference>
<dbReference type="PANTHER" id="PTHR24279:SF123">
    <property type="entry name" value="CYTOCHROME P450 FAMILY 27 SUBFAMILY A MEMBER 1"/>
    <property type="match status" value="1"/>
</dbReference>
<dbReference type="InterPro" id="IPR036396">
    <property type="entry name" value="Cyt_P450_sf"/>
</dbReference>
<name>A0A8C2JW47_CYPCA</name>
<dbReference type="Gene3D" id="1.10.630.10">
    <property type="entry name" value="Cytochrome P450"/>
    <property type="match status" value="1"/>
</dbReference>
<dbReference type="GO" id="GO:0016705">
    <property type="term" value="F:oxidoreductase activity, acting on paired donors, with incorporation or reduction of molecular oxygen"/>
    <property type="evidence" value="ECO:0007669"/>
    <property type="project" value="InterPro"/>
</dbReference>
<evidence type="ECO:0000256" key="3">
    <source>
        <dbReference type="ARBA" id="ARBA00022617"/>
    </source>
</evidence>
<dbReference type="PANTHER" id="PTHR24279">
    <property type="entry name" value="CYTOCHROME P450"/>
    <property type="match status" value="1"/>
</dbReference>
<dbReference type="AlphaFoldDB" id="A0A8C2JW47"/>
<dbReference type="Ensembl" id="ENSCCRT00020109366.1">
    <property type="protein sequence ID" value="ENSCCRP00020100033.1"/>
    <property type="gene ID" value="ENSCCRG00020045964.1"/>
</dbReference>
<evidence type="ECO:0000256" key="7">
    <source>
        <dbReference type="ARBA" id="ARBA00023033"/>
    </source>
</evidence>
<dbReference type="GO" id="GO:0034650">
    <property type="term" value="P:cortisol metabolic process"/>
    <property type="evidence" value="ECO:0007669"/>
    <property type="project" value="TreeGrafter"/>
</dbReference>
<evidence type="ECO:0000256" key="4">
    <source>
        <dbReference type="ARBA" id="ARBA00022723"/>
    </source>
</evidence>
<evidence type="ECO:0000256" key="1">
    <source>
        <dbReference type="ARBA" id="ARBA00001971"/>
    </source>
</evidence>
<keyword evidence="6" id="KW-0408">Iron</keyword>
<dbReference type="InterPro" id="IPR002401">
    <property type="entry name" value="Cyt_P450_E_grp-I"/>
</dbReference>
<comment type="similarity">
    <text evidence="2">Belongs to the cytochrome P450 family.</text>
</comment>
<keyword evidence="7" id="KW-0503">Monooxygenase</keyword>
<evidence type="ECO:0000256" key="6">
    <source>
        <dbReference type="ARBA" id="ARBA00023004"/>
    </source>
</evidence>
<keyword evidence="3" id="KW-0349">Heme</keyword>
<sequence length="176" mass="20169">MFLLSPFINLMHPFITDCPFCLCLYCPARHLIDRKVKQIHDQAERGEQVEGMYLTYLLSSNKLSLGEVYISLTELLLGGVDTTSNTLSWTLYHLARDAEVQNRLYNEITSVCPSKELPTTEHLAMMPYMKAVIKETLRMYPVVPGNGRLSVDSEVIVDNYWFPKKVATKTQLKIFC</sequence>
<dbReference type="GO" id="GO:0005506">
    <property type="term" value="F:iron ion binding"/>
    <property type="evidence" value="ECO:0007669"/>
    <property type="project" value="InterPro"/>
</dbReference>
<dbReference type="PRINTS" id="PR00463">
    <property type="entry name" value="EP450I"/>
</dbReference>
<organism evidence="8 9">
    <name type="scientific">Cyprinus carpio</name>
    <name type="common">Common carp</name>
    <dbReference type="NCBI Taxonomy" id="7962"/>
    <lineage>
        <taxon>Eukaryota</taxon>
        <taxon>Metazoa</taxon>
        <taxon>Chordata</taxon>
        <taxon>Craniata</taxon>
        <taxon>Vertebrata</taxon>
        <taxon>Euteleostomi</taxon>
        <taxon>Actinopterygii</taxon>
        <taxon>Neopterygii</taxon>
        <taxon>Teleostei</taxon>
        <taxon>Ostariophysi</taxon>
        <taxon>Cypriniformes</taxon>
        <taxon>Cyprinidae</taxon>
        <taxon>Cyprininae</taxon>
        <taxon>Cyprinus</taxon>
    </lineage>
</organism>
<dbReference type="GO" id="GO:0005743">
    <property type="term" value="C:mitochondrial inner membrane"/>
    <property type="evidence" value="ECO:0007669"/>
    <property type="project" value="TreeGrafter"/>
</dbReference>
<comment type="cofactor">
    <cofactor evidence="1">
        <name>heme</name>
        <dbReference type="ChEBI" id="CHEBI:30413"/>
    </cofactor>
</comment>
<accession>A0A8C2JW47</accession>
<proteinExistence type="inferred from homology"/>
<dbReference type="InterPro" id="IPR001128">
    <property type="entry name" value="Cyt_P450"/>
</dbReference>
<dbReference type="GO" id="GO:0071375">
    <property type="term" value="P:cellular response to peptide hormone stimulus"/>
    <property type="evidence" value="ECO:0007669"/>
    <property type="project" value="TreeGrafter"/>
</dbReference>
<evidence type="ECO:0000313" key="8">
    <source>
        <dbReference type="Ensembl" id="ENSCCRP00020100033.1"/>
    </source>
</evidence>